<feature type="domain" description="UspA" evidence="1">
    <location>
        <begin position="10"/>
        <end position="157"/>
    </location>
</feature>
<sequence>MTSEAQEKGRTILVAVDEGEHSLYALEWALDTLLIGRLPNDCVYILYVKPSHANLSGPGLAFVLTTEAVNSLERYDESIFQKVMESVGKMCGQRKVHFEVKVLTGDPRDMITETAETLKATFLVMGSHGFGVIKRAFLGSVSDYCAHHVHCPVVIVKKPESLDDDE</sequence>
<dbReference type="Gene3D" id="3.40.50.620">
    <property type="entry name" value="HUPs"/>
    <property type="match status" value="1"/>
</dbReference>
<protein>
    <recommendedName>
        <fullName evidence="1">UspA domain-containing protein</fullName>
    </recommendedName>
</protein>
<dbReference type="PANTHER" id="PTHR31964:SF113">
    <property type="entry name" value="USPA DOMAIN-CONTAINING PROTEIN"/>
    <property type="match status" value="1"/>
</dbReference>
<dbReference type="OMA" id="HANIGHK"/>
<comment type="caution">
    <text evidence="2">The sequence shown here is derived from an EMBL/GenBank/DDBJ whole genome shotgun (WGS) entry which is preliminary data.</text>
</comment>
<proteinExistence type="predicted"/>
<dbReference type="PRINTS" id="PR01438">
    <property type="entry name" value="UNVRSLSTRESS"/>
</dbReference>
<dbReference type="Proteomes" id="UP000825935">
    <property type="component" value="Chromosome 27"/>
</dbReference>
<keyword evidence="3" id="KW-1185">Reference proteome</keyword>
<dbReference type="InterPro" id="IPR006016">
    <property type="entry name" value="UspA"/>
</dbReference>
<dbReference type="EMBL" id="CM035432">
    <property type="protein sequence ID" value="KAH7294979.1"/>
    <property type="molecule type" value="Genomic_DNA"/>
</dbReference>
<name>A0A8T2REY1_CERRI</name>
<dbReference type="InterPro" id="IPR014729">
    <property type="entry name" value="Rossmann-like_a/b/a_fold"/>
</dbReference>
<reference evidence="2 3" key="1">
    <citation type="submission" date="2021-08" db="EMBL/GenBank/DDBJ databases">
        <title>WGS assembly of Ceratopteris richardii.</title>
        <authorList>
            <person name="Marchant D.B."/>
            <person name="Chen G."/>
            <person name="Jenkins J."/>
            <person name="Shu S."/>
            <person name="Leebens-Mack J."/>
            <person name="Grimwood J."/>
            <person name="Schmutz J."/>
            <person name="Soltis P."/>
            <person name="Soltis D."/>
            <person name="Chen Z.-H."/>
        </authorList>
    </citation>
    <scope>NUCLEOTIDE SEQUENCE [LARGE SCALE GENOMIC DNA]</scope>
    <source>
        <strain evidence="2">Whitten #5841</strain>
        <tissue evidence="2">Leaf</tissue>
    </source>
</reference>
<evidence type="ECO:0000313" key="3">
    <source>
        <dbReference type="Proteomes" id="UP000825935"/>
    </source>
</evidence>
<dbReference type="Pfam" id="PF00582">
    <property type="entry name" value="Usp"/>
    <property type="match status" value="1"/>
</dbReference>
<dbReference type="InterPro" id="IPR006015">
    <property type="entry name" value="Universal_stress_UspA"/>
</dbReference>
<dbReference type="CDD" id="cd23659">
    <property type="entry name" value="USP_At3g01520-like"/>
    <property type="match status" value="1"/>
</dbReference>
<dbReference type="PANTHER" id="PTHR31964">
    <property type="entry name" value="ADENINE NUCLEOTIDE ALPHA HYDROLASES-LIKE SUPERFAMILY PROTEIN"/>
    <property type="match status" value="1"/>
</dbReference>
<evidence type="ECO:0000313" key="2">
    <source>
        <dbReference type="EMBL" id="KAH7294979.1"/>
    </source>
</evidence>
<accession>A0A8T2REY1</accession>
<gene>
    <name evidence="2" type="ORF">KP509_27G027100</name>
</gene>
<dbReference type="SUPFAM" id="SSF52402">
    <property type="entry name" value="Adenine nucleotide alpha hydrolases-like"/>
    <property type="match status" value="1"/>
</dbReference>
<dbReference type="OrthoDB" id="843225at2759"/>
<evidence type="ECO:0000259" key="1">
    <source>
        <dbReference type="Pfam" id="PF00582"/>
    </source>
</evidence>
<dbReference type="AlphaFoldDB" id="A0A8T2REY1"/>
<organism evidence="2 3">
    <name type="scientific">Ceratopteris richardii</name>
    <name type="common">Triangle waterfern</name>
    <dbReference type="NCBI Taxonomy" id="49495"/>
    <lineage>
        <taxon>Eukaryota</taxon>
        <taxon>Viridiplantae</taxon>
        <taxon>Streptophyta</taxon>
        <taxon>Embryophyta</taxon>
        <taxon>Tracheophyta</taxon>
        <taxon>Polypodiopsida</taxon>
        <taxon>Polypodiidae</taxon>
        <taxon>Polypodiales</taxon>
        <taxon>Pteridineae</taxon>
        <taxon>Pteridaceae</taxon>
        <taxon>Parkerioideae</taxon>
        <taxon>Ceratopteris</taxon>
    </lineage>
</organism>